<dbReference type="Proteomes" id="UP001597369">
    <property type="component" value="Unassembled WGS sequence"/>
</dbReference>
<evidence type="ECO:0000313" key="2">
    <source>
        <dbReference type="EMBL" id="MFD2067278.1"/>
    </source>
</evidence>
<comment type="caution">
    <text evidence="2">The sequence shown here is derived from an EMBL/GenBank/DDBJ whole genome shotgun (WGS) entry which is preliminary data.</text>
</comment>
<dbReference type="RefSeq" id="WP_229960872.1">
    <property type="nucleotide sequence ID" value="NZ_JAJJWI010000009.1"/>
</dbReference>
<dbReference type="InterPro" id="IPR014229">
    <property type="entry name" value="Spore_YtfJ"/>
</dbReference>
<dbReference type="Pfam" id="PF09579">
    <property type="entry name" value="Spore_YtfJ"/>
    <property type="match status" value="1"/>
</dbReference>
<evidence type="ECO:0000313" key="3">
    <source>
        <dbReference type="Proteomes" id="UP001597369"/>
    </source>
</evidence>
<sequence>MEKENSSGSATQPTFVERLAEKLGMAANSSTIYGEAVERNGVTVIPVSKAMYGFGGGTGAKPDGEGSGAGGGIAIIPVGYIEMKEGNTRFRTIRDPQTIIKIVAIGGLTTLLIARSITGIFKK</sequence>
<accession>A0ABW4WX31</accession>
<keyword evidence="1" id="KW-0472">Membrane</keyword>
<name>A0ABW4WX31_9BACT</name>
<keyword evidence="1" id="KW-1133">Transmembrane helix</keyword>
<proteinExistence type="predicted"/>
<keyword evidence="1" id="KW-0812">Transmembrane</keyword>
<organism evidence="2 3">
    <name type="scientific">Pontibacter silvestris</name>
    <dbReference type="NCBI Taxonomy" id="2305183"/>
    <lineage>
        <taxon>Bacteria</taxon>
        <taxon>Pseudomonadati</taxon>
        <taxon>Bacteroidota</taxon>
        <taxon>Cytophagia</taxon>
        <taxon>Cytophagales</taxon>
        <taxon>Hymenobacteraceae</taxon>
        <taxon>Pontibacter</taxon>
    </lineage>
</organism>
<reference evidence="3" key="1">
    <citation type="journal article" date="2019" name="Int. J. Syst. Evol. Microbiol.">
        <title>The Global Catalogue of Microorganisms (GCM) 10K type strain sequencing project: providing services to taxonomists for standard genome sequencing and annotation.</title>
        <authorList>
            <consortium name="The Broad Institute Genomics Platform"/>
            <consortium name="The Broad Institute Genome Sequencing Center for Infectious Disease"/>
            <person name="Wu L."/>
            <person name="Ma J."/>
        </authorList>
    </citation>
    <scope>NUCLEOTIDE SEQUENCE [LARGE SCALE GENOMIC DNA]</scope>
    <source>
        <strain evidence="3">JCM 16545</strain>
    </source>
</reference>
<dbReference type="PANTHER" id="PTHR39162:SF1">
    <property type="entry name" value="SPORULATION PROTEIN YTFJ"/>
    <property type="match status" value="1"/>
</dbReference>
<feature type="transmembrane region" description="Helical" evidence="1">
    <location>
        <begin position="99"/>
        <end position="121"/>
    </location>
</feature>
<protein>
    <submittedName>
        <fullName evidence="2">Spore germination protein GerW family protein</fullName>
    </submittedName>
</protein>
<gene>
    <name evidence="2" type="ORF">ACFSKU_10325</name>
</gene>
<keyword evidence="3" id="KW-1185">Reference proteome</keyword>
<dbReference type="EMBL" id="JBHUHV010000029">
    <property type="protein sequence ID" value="MFD2067278.1"/>
    <property type="molecule type" value="Genomic_DNA"/>
</dbReference>
<evidence type="ECO:0000256" key="1">
    <source>
        <dbReference type="SAM" id="Phobius"/>
    </source>
</evidence>
<dbReference type="PANTHER" id="PTHR39162">
    <property type="entry name" value="GLL3345 PROTEIN"/>
    <property type="match status" value="1"/>
</dbReference>